<dbReference type="OrthoDB" id="9789529at2"/>
<dbReference type="InterPro" id="IPR036390">
    <property type="entry name" value="WH_DNA-bd_sf"/>
</dbReference>
<gene>
    <name evidence="6" type="ORF">A605_00775</name>
</gene>
<dbReference type="PRINTS" id="PR00039">
    <property type="entry name" value="HTHLYSR"/>
</dbReference>
<accession>M1P3A7</accession>
<dbReference type="Gene3D" id="3.40.190.290">
    <property type="match status" value="1"/>
</dbReference>
<evidence type="ECO:0000256" key="4">
    <source>
        <dbReference type="ARBA" id="ARBA00023163"/>
    </source>
</evidence>
<keyword evidence="7" id="KW-1185">Reference proteome</keyword>
<dbReference type="PANTHER" id="PTHR30419">
    <property type="entry name" value="HTH-TYPE TRANSCRIPTIONAL REGULATOR YBHD"/>
    <property type="match status" value="1"/>
</dbReference>
<dbReference type="InterPro" id="IPR000847">
    <property type="entry name" value="LysR_HTH_N"/>
</dbReference>
<dbReference type="RefSeq" id="WP_015399595.1">
    <property type="nucleotide sequence ID" value="NC_020302.1"/>
</dbReference>
<evidence type="ECO:0000256" key="3">
    <source>
        <dbReference type="ARBA" id="ARBA00023125"/>
    </source>
</evidence>
<feature type="domain" description="HTH lysR-type" evidence="5">
    <location>
        <begin position="1"/>
        <end position="58"/>
    </location>
</feature>
<evidence type="ECO:0000259" key="5">
    <source>
        <dbReference type="PROSITE" id="PS50931"/>
    </source>
</evidence>
<keyword evidence="4" id="KW-0804">Transcription</keyword>
<protein>
    <submittedName>
        <fullName evidence="6">LysR family transcriptional regulator</fullName>
    </submittedName>
</protein>
<dbReference type="SUPFAM" id="SSF53850">
    <property type="entry name" value="Periplasmic binding protein-like II"/>
    <property type="match status" value="1"/>
</dbReference>
<dbReference type="Proteomes" id="UP000011723">
    <property type="component" value="Chromosome"/>
</dbReference>
<dbReference type="KEGG" id="chn:A605_00775"/>
<dbReference type="Pfam" id="PF00126">
    <property type="entry name" value="HTH_1"/>
    <property type="match status" value="1"/>
</dbReference>
<keyword evidence="3" id="KW-0238">DNA-binding</keyword>
<dbReference type="SUPFAM" id="SSF46785">
    <property type="entry name" value="Winged helix' DNA-binding domain"/>
    <property type="match status" value="1"/>
</dbReference>
<dbReference type="GO" id="GO:0003677">
    <property type="term" value="F:DNA binding"/>
    <property type="evidence" value="ECO:0007669"/>
    <property type="project" value="UniProtKB-KW"/>
</dbReference>
<dbReference type="InterPro" id="IPR005119">
    <property type="entry name" value="LysR_subst-bd"/>
</dbReference>
<evidence type="ECO:0000256" key="2">
    <source>
        <dbReference type="ARBA" id="ARBA00023015"/>
    </source>
</evidence>
<dbReference type="PROSITE" id="PS50931">
    <property type="entry name" value="HTH_LYSR"/>
    <property type="match status" value="1"/>
</dbReference>
<comment type="similarity">
    <text evidence="1">Belongs to the LysR transcriptional regulatory family.</text>
</comment>
<dbReference type="PATRIC" id="fig|1121362.3.peg.146"/>
<dbReference type="FunFam" id="1.10.10.10:FF:000001">
    <property type="entry name" value="LysR family transcriptional regulator"/>
    <property type="match status" value="1"/>
</dbReference>
<sequence length="296" mass="31085">MDLRQLRYFLAVVDHGGVRRAADALFVAQPSISQVIRGLEKDLGTPLFHRLGRRLVLTPTGEALIPPAREVLQRVELARSVVDAVGGLKGGQLVISSTSSQAASPLAPLIGRFLQQYPGIHVTVRAATHRSDVVSALRVGDAELGLIARPTNEAEPAELAVHPVEIQHYLCVARDAADLPVGSGPLRPEELAGARLIVGQPGTGMRRAADIVLSVAEGSCAMVEIEHRESLLPLVLSGAGVAVVAEAFREQAEACGLAVRALDIPEVLAVELLHRPGTLSPAAQAFLDVANADSAG</sequence>
<proteinExistence type="inferred from homology"/>
<dbReference type="InterPro" id="IPR050950">
    <property type="entry name" value="HTH-type_LysR_regulators"/>
</dbReference>
<name>M1P3A7_9CORY</name>
<evidence type="ECO:0000313" key="6">
    <source>
        <dbReference type="EMBL" id="AGF71171.1"/>
    </source>
</evidence>
<dbReference type="GO" id="GO:0003700">
    <property type="term" value="F:DNA-binding transcription factor activity"/>
    <property type="evidence" value="ECO:0007669"/>
    <property type="project" value="InterPro"/>
</dbReference>
<dbReference type="EMBL" id="CP003697">
    <property type="protein sequence ID" value="AGF71171.1"/>
    <property type="molecule type" value="Genomic_DNA"/>
</dbReference>
<dbReference type="STRING" id="1121362.A605_00775"/>
<evidence type="ECO:0000313" key="7">
    <source>
        <dbReference type="Proteomes" id="UP000011723"/>
    </source>
</evidence>
<reference evidence="6 7" key="1">
    <citation type="journal article" date="2012" name="Stand. Genomic Sci.">
        <title>Genome sequence of the halotolerant bacterium Corynebacterium halotolerans type strain YIM 70093(T) (= DSM 44683(T)).</title>
        <authorList>
            <person name="Ruckert C."/>
            <person name="Albersmeier A."/>
            <person name="Al-Dilaimi A."/>
            <person name="Niehaus K."/>
            <person name="Szczepanowski R."/>
            <person name="Kalinowski J."/>
        </authorList>
    </citation>
    <scope>NUCLEOTIDE SEQUENCE [LARGE SCALE GENOMIC DNA]</scope>
    <source>
        <strain evidence="6">YIM 70093</strain>
    </source>
</reference>
<dbReference type="InterPro" id="IPR036388">
    <property type="entry name" value="WH-like_DNA-bd_sf"/>
</dbReference>
<dbReference type="Pfam" id="PF03466">
    <property type="entry name" value="LysR_substrate"/>
    <property type="match status" value="1"/>
</dbReference>
<dbReference type="Gene3D" id="1.10.10.10">
    <property type="entry name" value="Winged helix-like DNA-binding domain superfamily/Winged helix DNA-binding domain"/>
    <property type="match status" value="1"/>
</dbReference>
<dbReference type="GO" id="GO:0005829">
    <property type="term" value="C:cytosol"/>
    <property type="evidence" value="ECO:0007669"/>
    <property type="project" value="TreeGrafter"/>
</dbReference>
<dbReference type="AlphaFoldDB" id="M1P3A7"/>
<dbReference type="HOGENOM" id="CLU_039613_6_4_11"/>
<keyword evidence="2" id="KW-0805">Transcription regulation</keyword>
<evidence type="ECO:0000256" key="1">
    <source>
        <dbReference type="ARBA" id="ARBA00009437"/>
    </source>
</evidence>
<organism evidence="6 7">
    <name type="scientific">Corynebacterium halotolerans YIM 70093 = DSM 44683</name>
    <dbReference type="NCBI Taxonomy" id="1121362"/>
    <lineage>
        <taxon>Bacteria</taxon>
        <taxon>Bacillati</taxon>
        <taxon>Actinomycetota</taxon>
        <taxon>Actinomycetes</taxon>
        <taxon>Mycobacteriales</taxon>
        <taxon>Corynebacteriaceae</taxon>
        <taxon>Corynebacterium</taxon>
    </lineage>
</organism>
<dbReference type="eggNOG" id="COG0583">
    <property type="taxonomic scope" value="Bacteria"/>
</dbReference>